<reference evidence="16 17" key="2">
    <citation type="journal article" date="2008" name="Nature">
        <title>The Phaeodactylum genome reveals the evolutionary history of diatom genomes.</title>
        <authorList>
            <person name="Bowler C."/>
            <person name="Allen A.E."/>
            <person name="Badger J.H."/>
            <person name="Grimwood J."/>
            <person name="Jabbari K."/>
            <person name="Kuo A."/>
            <person name="Maheswari U."/>
            <person name="Martens C."/>
            <person name="Maumus F."/>
            <person name="Otillar R.P."/>
            <person name="Rayko E."/>
            <person name="Salamov A."/>
            <person name="Vandepoele K."/>
            <person name="Beszteri B."/>
            <person name="Gruber A."/>
            <person name="Heijde M."/>
            <person name="Katinka M."/>
            <person name="Mock T."/>
            <person name="Valentin K."/>
            <person name="Verret F."/>
            <person name="Berges J.A."/>
            <person name="Brownlee C."/>
            <person name="Cadoret J.P."/>
            <person name="Chiovitti A."/>
            <person name="Choi C.J."/>
            <person name="Coesel S."/>
            <person name="De Martino A."/>
            <person name="Detter J.C."/>
            <person name="Durkin C."/>
            <person name="Falciatore A."/>
            <person name="Fournet J."/>
            <person name="Haruta M."/>
            <person name="Huysman M.J."/>
            <person name="Jenkins B.D."/>
            <person name="Jiroutova K."/>
            <person name="Jorgensen R.E."/>
            <person name="Joubert Y."/>
            <person name="Kaplan A."/>
            <person name="Kroger N."/>
            <person name="Kroth P.G."/>
            <person name="La Roche J."/>
            <person name="Lindquist E."/>
            <person name="Lommer M."/>
            <person name="Martin-Jezequel V."/>
            <person name="Lopez P.J."/>
            <person name="Lucas S."/>
            <person name="Mangogna M."/>
            <person name="McGinnis K."/>
            <person name="Medlin L.K."/>
            <person name="Montsant A."/>
            <person name="Oudot-Le Secq M.P."/>
            <person name="Napoli C."/>
            <person name="Obornik M."/>
            <person name="Parker M.S."/>
            <person name="Petit J.L."/>
            <person name="Porcel B.M."/>
            <person name="Poulsen N."/>
            <person name="Robison M."/>
            <person name="Rychlewski L."/>
            <person name="Rynearson T.A."/>
            <person name="Schmutz J."/>
            <person name="Shapiro H."/>
            <person name="Siaut M."/>
            <person name="Stanley M."/>
            <person name="Sussman M.R."/>
            <person name="Taylor A.R."/>
            <person name="Vardi A."/>
            <person name="von Dassow P."/>
            <person name="Vyverman W."/>
            <person name="Willis A."/>
            <person name="Wyrwicz L.S."/>
            <person name="Rokhsar D.S."/>
            <person name="Weissenbach J."/>
            <person name="Armbrust E.V."/>
            <person name="Green B.R."/>
            <person name="Van de Peer Y."/>
            <person name="Grigoriev I.V."/>
        </authorList>
    </citation>
    <scope>NUCLEOTIDE SEQUENCE [LARGE SCALE GENOMIC DNA]</scope>
    <source>
        <strain evidence="16 17">CCMP1335</strain>
    </source>
</reference>
<feature type="transmembrane region" description="Helical" evidence="13">
    <location>
        <begin position="155"/>
        <end position="173"/>
    </location>
</feature>
<feature type="region of interest" description="Disordered" evidence="12">
    <location>
        <begin position="1"/>
        <end position="73"/>
    </location>
</feature>
<evidence type="ECO:0000256" key="4">
    <source>
        <dbReference type="ARBA" id="ARBA00022692"/>
    </source>
</evidence>
<dbReference type="InterPro" id="IPR041647">
    <property type="entry name" value="IRK_C"/>
</dbReference>
<evidence type="ECO:0000256" key="10">
    <source>
        <dbReference type="ARBA" id="ARBA00023303"/>
    </source>
</evidence>
<keyword evidence="6 11" id="KW-0630">Potassium</keyword>
<dbReference type="InterPro" id="IPR040445">
    <property type="entry name" value="Kir_TM"/>
</dbReference>
<dbReference type="Pfam" id="PF17655">
    <property type="entry name" value="IRK_C"/>
    <property type="match status" value="2"/>
</dbReference>
<keyword evidence="4 11" id="KW-0812">Transmembrane</keyword>
<proteinExistence type="inferred from homology"/>
<keyword evidence="9 13" id="KW-0472">Membrane</keyword>
<dbReference type="Gene3D" id="2.60.40.1400">
    <property type="entry name" value="G protein-activated inward rectifier potassium channel 1"/>
    <property type="match status" value="1"/>
</dbReference>
<dbReference type="PaxDb" id="35128-Thaps3092"/>
<name>B8BWS7_THAPS</name>
<evidence type="ECO:0000256" key="2">
    <source>
        <dbReference type="ARBA" id="ARBA00022448"/>
    </source>
</evidence>
<feature type="region of interest" description="Disordered" evidence="12">
    <location>
        <begin position="454"/>
        <end position="491"/>
    </location>
</feature>
<keyword evidence="8 11" id="KW-0406">Ion transport</keyword>
<reference evidence="16 17" key="1">
    <citation type="journal article" date="2004" name="Science">
        <title>The genome of the diatom Thalassiosira pseudonana: ecology, evolution, and metabolism.</title>
        <authorList>
            <person name="Armbrust E.V."/>
            <person name="Berges J.A."/>
            <person name="Bowler C."/>
            <person name="Green B.R."/>
            <person name="Martinez D."/>
            <person name="Putnam N.H."/>
            <person name="Zhou S."/>
            <person name="Allen A.E."/>
            <person name="Apt K.E."/>
            <person name="Bechner M."/>
            <person name="Brzezinski M.A."/>
            <person name="Chaal B.K."/>
            <person name="Chiovitti A."/>
            <person name="Davis A.K."/>
            <person name="Demarest M.S."/>
            <person name="Detter J.C."/>
            <person name="Glavina T."/>
            <person name="Goodstein D."/>
            <person name="Hadi M.Z."/>
            <person name="Hellsten U."/>
            <person name="Hildebrand M."/>
            <person name="Jenkins B.D."/>
            <person name="Jurka J."/>
            <person name="Kapitonov V.V."/>
            <person name="Kroger N."/>
            <person name="Lau W.W."/>
            <person name="Lane T.W."/>
            <person name="Larimer F.W."/>
            <person name="Lippmeier J.C."/>
            <person name="Lucas S."/>
            <person name="Medina M."/>
            <person name="Montsant A."/>
            <person name="Obornik M."/>
            <person name="Parker M.S."/>
            <person name="Palenik B."/>
            <person name="Pazour G.J."/>
            <person name="Richardson P.M."/>
            <person name="Rynearson T.A."/>
            <person name="Saito M.A."/>
            <person name="Schwartz D.C."/>
            <person name="Thamatrakoln K."/>
            <person name="Valentin K."/>
            <person name="Vardi A."/>
            <person name="Wilkerson F.P."/>
            <person name="Rokhsar D.S."/>
        </authorList>
    </citation>
    <scope>NUCLEOTIDE SEQUENCE [LARGE SCALE GENOMIC DNA]</scope>
    <source>
        <strain evidence="16 17">CCMP1335</strain>
    </source>
</reference>
<protein>
    <recommendedName>
        <fullName evidence="18">Potassium channel domain-containing protein</fullName>
    </recommendedName>
</protein>
<dbReference type="InterPro" id="IPR013518">
    <property type="entry name" value="K_chnl_inward-rec_Kir_cyto"/>
</dbReference>
<evidence type="ECO:0000256" key="12">
    <source>
        <dbReference type="SAM" id="MobiDB-lite"/>
    </source>
</evidence>
<dbReference type="InterPro" id="IPR014756">
    <property type="entry name" value="Ig_E-set"/>
</dbReference>
<keyword evidence="3 11" id="KW-0633">Potassium transport</keyword>
<evidence type="ECO:0000256" key="11">
    <source>
        <dbReference type="RuleBase" id="RU003822"/>
    </source>
</evidence>
<dbReference type="PANTHER" id="PTHR11767">
    <property type="entry name" value="INWARD RECTIFIER POTASSIUM CHANNEL"/>
    <property type="match status" value="1"/>
</dbReference>
<sequence>MSEIGGGELEQPLLSSSPGPVGSASQPAQPQQQVSSQQQPKSNDNSTFSPLQSSSSSGPRILDRDGTFSQSRGRWSVANNTAYSSGVIGGSISSSNRSTAAVRIGARQRRPVSSVRGGAGANVGDGAHQVRVVSQGQTQFDDALCQYSMVDEDRLLTAYFATIVVFAGLYLTVNYVGVRYYGGGGGGGESWSLKLTDGYGSGVGSAGEGMSGYEGQEMISLGGSGTEDVKVPSFCGMEIDSMMDAMYFSLSTMATIGYGTSDYYFGNCWTPFVLVLLQVFSALAFSSLAIGLLFQRMSRGQKRGRTIVFSDVAVIRKVRGEWYWMFRVAELRKQHIIGAKVRVFCVRHERCPMIMGESDIVEGSEGSRQVVELETAHYVSHPMLILNGSLSSQSSNASTSLSPLSGEKSSSDCAYEQSILMGLPHVVVHRMDGSSPMMPSRPIWYDERGVPHGPSLASSADGASGDDAASSSSLLATVEEGKTPSNDDGSQEEITHFLQDRHAEIIVFLEGTCEVTGMALQARHSYRIEDIAFNHTFAPCVFPTAPKWWTLFDKSKAKVDHTDHSEVSTSSYSSGQVGGGEEVYNSHNAALEIDFCQFHDLIQAPSDCLSCPYVSATSHCARSADDSSNTSDMMYQIAKEYGIL</sequence>
<dbReference type="GO" id="GO:0005886">
    <property type="term" value="C:plasma membrane"/>
    <property type="evidence" value="ECO:0000318"/>
    <property type="project" value="GO_Central"/>
</dbReference>
<dbReference type="SUPFAM" id="SSF81324">
    <property type="entry name" value="Voltage-gated potassium channels"/>
    <property type="match status" value="1"/>
</dbReference>
<dbReference type="GO" id="GO:0005242">
    <property type="term" value="F:inward rectifier potassium channel activity"/>
    <property type="evidence" value="ECO:0000318"/>
    <property type="project" value="GO_Central"/>
</dbReference>
<evidence type="ECO:0000256" key="3">
    <source>
        <dbReference type="ARBA" id="ARBA00022538"/>
    </source>
</evidence>
<evidence type="ECO:0000256" key="1">
    <source>
        <dbReference type="ARBA" id="ARBA00004141"/>
    </source>
</evidence>
<evidence type="ECO:0000256" key="7">
    <source>
        <dbReference type="ARBA" id="ARBA00022989"/>
    </source>
</evidence>
<feature type="domain" description="Potassium channel inwardly rectifying transmembrane" evidence="14">
    <location>
        <begin position="233"/>
        <end position="299"/>
    </location>
</feature>
<dbReference type="InParanoid" id="B8BWS7"/>
<comment type="subcellular location">
    <subcellularLocation>
        <location evidence="1 11">Membrane</location>
        <topology evidence="1 11">Multi-pass membrane protein</topology>
    </subcellularLocation>
</comment>
<dbReference type="InterPro" id="IPR016449">
    <property type="entry name" value="K_chnl_inward-rec_Kir"/>
</dbReference>
<dbReference type="GO" id="GO:0034702">
    <property type="term" value="C:monoatomic ion channel complex"/>
    <property type="evidence" value="ECO:0007669"/>
    <property type="project" value="UniProtKB-KW"/>
</dbReference>
<dbReference type="Proteomes" id="UP000001449">
    <property type="component" value="Chromosome 3"/>
</dbReference>
<dbReference type="AlphaFoldDB" id="B8BWS7"/>
<dbReference type="RefSeq" id="XP_002288649.1">
    <property type="nucleotide sequence ID" value="XM_002288613.1"/>
</dbReference>
<dbReference type="Pfam" id="PF01007">
    <property type="entry name" value="IRK"/>
    <property type="match status" value="1"/>
</dbReference>
<gene>
    <name evidence="16" type="ORF">THAPSDRAFT_3092</name>
</gene>
<dbReference type="STRING" id="35128.B8BWS7"/>
<keyword evidence="5 11" id="KW-0851">Voltage-gated channel</keyword>
<feature type="transmembrane region" description="Helical" evidence="13">
    <location>
        <begin position="272"/>
        <end position="294"/>
    </location>
</feature>
<evidence type="ECO:0008006" key="18">
    <source>
        <dbReference type="Google" id="ProtNLM"/>
    </source>
</evidence>
<evidence type="ECO:0000256" key="5">
    <source>
        <dbReference type="ARBA" id="ARBA00022882"/>
    </source>
</evidence>
<evidence type="ECO:0000256" key="13">
    <source>
        <dbReference type="SAM" id="Phobius"/>
    </source>
</evidence>
<dbReference type="KEGG" id="tps:THAPSDRAFT_3092"/>
<evidence type="ECO:0000259" key="14">
    <source>
        <dbReference type="Pfam" id="PF01007"/>
    </source>
</evidence>
<dbReference type="SUPFAM" id="SSF81296">
    <property type="entry name" value="E set domains"/>
    <property type="match status" value="2"/>
</dbReference>
<evidence type="ECO:0000256" key="9">
    <source>
        <dbReference type="ARBA" id="ARBA00023136"/>
    </source>
</evidence>
<feature type="region of interest" description="Disordered" evidence="12">
    <location>
        <begin position="102"/>
        <end position="121"/>
    </location>
</feature>
<evidence type="ECO:0000256" key="8">
    <source>
        <dbReference type="ARBA" id="ARBA00023065"/>
    </source>
</evidence>
<dbReference type="GO" id="GO:1990573">
    <property type="term" value="P:potassium ion import across plasma membrane"/>
    <property type="evidence" value="ECO:0000318"/>
    <property type="project" value="GO_Central"/>
</dbReference>
<keyword evidence="10 11" id="KW-0407">Ion channel</keyword>
<organism evidence="16 17">
    <name type="scientific">Thalassiosira pseudonana</name>
    <name type="common">Marine diatom</name>
    <name type="synonym">Cyclotella nana</name>
    <dbReference type="NCBI Taxonomy" id="35128"/>
    <lineage>
        <taxon>Eukaryota</taxon>
        <taxon>Sar</taxon>
        <taxon>Stramenopiles</taxon>
        <taxon>Ochrophyta</taxon>
        <taxon>Bacillariophyta</taxon>
        <taxon>Coscinodiscophyceae</taxon>
        <taxon>Thalassiosirophycidae</taxon>
        <taxon>Thalassiosirales</taxon>
        <taxon>Thalassiosiraceae</taxon>
        <taxon>Thalassiosira</taxon>
    </lineage>
</organism>
<dbReference type="GeneID" id="7442441"/>
<dbReference type="Gene3D" id="1.10.287.70">
    <property type="match status" value="1"/>
</dbReference>
<dbReference type="EMBL" id="CM000640">
    <property type="protein sequence ID" value="EED94085.1"/>
    <property type="molecule type" value="Genomic_DNA"/>
</dbReference>
<keyword evidence="17" id="KW-1185">Reference proteome</keyword>
<dbReference type="PANTHER" id="PTHR11767:SF103">
    <property type="entry name" value="POTASSIUM CHANNEL INWARDLY RECTIFYING TRANSMEMBRANE DOMAIN-CONTAINING PROTEIN"/>
    <property type="match status" value="1"/>
</dbReference>
<dbReference type="HOGENOM" id="CLU_425496_0_0_1"/>
<evidence type="ECO:0000256" key="6">
    <source>
        <dbReference type="ARBA" id="ARBA00022958"/>
    </source>
</evidence>
<comment type="similarity">
    <text evidence="11">Belongs to the inward rectifier-type potassium channel (TC 1.A.2.1) family.</text>
</comment>
<feature type="domain" description="Inward rectifier potassium channel C-terminal" evidence="15">
    <location>
        <begin position="307"/>
        <end position="349"/>
    </location>
</feature>
<accession>B8BWS7</accession>
<keyword evidence="2 11" id="KW-0813">Transport</keyword>
<evidence type="ECO:0000313" key="17">
    <source>
        <dbReference type="Proteomes" id="UP000001449"/>
    </source>
</evidence>
<feature type="domain" description="Inward rectifier potassium channel C-terminal" evidence="15">
    <location>
        <begin position="498"/>
        <end position="546"/>
    </location>
</feature>
<dbReference type="GO" id="GO:0034765">
    <property type="term" value="P:regulation of monoatomic ion transmembrane transport"/>
    <property type="evidence" value="ECO:0000318"/>
    <property type="project" value="GO_Central"/>
</dbReference>
<evidence type="ECO:0000313" key="16">
    <source>
        <dbReference type="EMBL" id="EED94085.1"/>
    </source>
</evidence>
<evidence type="ECO:0000259" key="15">
    <source>
        <dbReference type="Pfam" id="PF17655"/>
    </source>
</evidence>
<feature type="compositionally biased region" description="Low complexity" evidence="12">
    <location>
        <begin position="11"/>
        <end position="57"/>
    </location>
</feature>
<feature type="compositionally biased region" description="Low complexity" evidence="12">
    <location>
        <begin position="455"/>
        <end position="476"/>
    </location>
</feature>
<keyword evidence="7 13" id="KW-1133">Transmembrane helix</keyword>
<dbReference type="eggNOG" id="KOG3827">
    <property type="taxonomic scope" value="Eukaryota"/>
</dbReference>